<evidence type="ECO:0000256" key="2">
    <source>
        <dbReference type="ARBA" id="ARBA00008520"/>
    </source>
</evidence>
<dbReference type="GO" id="GO:0030313">
    <property type="term" value="C:cell envelope"/>
    <property type="evidence" value="ECO:0007669"/>
    <property type="project" value="UniProtKB-SubCell"/>
</dbReference>
<dbReference type="SUPFAM" id="SSF53850">
    <property type="entry name" value="Periplasmic binding protein-like II"/>
    <property type="match status" value="1"/>
</dbReference>
<evidence type="ECO:0000256" key="3">
    <source>
        <dbReference type="ARBA" id="ARBA00022448"/>
    </source>
</evidence>
<dbReference type="PROSITE" id="PS51318">
    <property type="entry name" value="TAT"/>
    <property type="match status" value="1"/>
</dbReference>
<evidence type="ECO:0000256" key="4">
    <source>
        <dbReference type="ARBA" id="ARBA00022729"/>
    </source>
</evidence>
<dbReference type="Pfam" id="PF01547">
    <property type="entry name" value="SBP_bac_1"/>
    <property type="match status" value="1"/>
</dbReference>
<name>A6WB31_KINRD</name>
<dbReference type="InterPro" id="IPR006059">
    <property type="entry name" value="SBP"/>
</dbReference>
<dbReference type="Gene3D" id="3.40.190.10">
    <property type="entry name" value="Periplasmic binding protein-like II"/>
    <property type="match status" value="1"/>
</dbReference>
<feature type="chain" id="PRO_5002704760" evidence="5">
    <location>
        <begin position="34"/>
        <end position="442"/>
    </location>
</feature>
<dbReference type="InterPro" id="IPR050490">
    <property type="entry name" value="Bact_solute-bd_prot1"/>
</dbReference>
<accession>A6WB31</accession>
<dbReference type="EMBL" id="CP000750">
    <property type="protein sequence ID" value="ABS04020.1"/>
    <property type="molecule type" value="Genomic_DNA"/>
</dbReference>
<feature type="signal peptide" evidence="5">
    <location>
        <begin position="1"/>
        <end position="33"/>
    </location>
</feature>
<evidence type="ECO:0000313" key="7">
    <source>
        <dbReference type="Proteomes" id="UP000001116"/>
    </source>
</evidence>
<keyword evidence="4 5" id="KW-0732">Signal</keyword>
<evidence type="ECO:0000256" key="5">
    <source>
        <dbReference type="SAM" id="SignalP"/>
    </source>
</evidence>
<dbReference type="HOGENOM" id="CLU_031285_10_5_11"/>
<sequence length="442" mass="47184">MPFTSPLSRRATLTGVVTAAAALPILSACTSGASSSDGTTLTVMAGAQDLSKEQIAEFEAQNAGVKINVINTDPTRLSTMLGSGNPPDIATGPAVGSANFNARGLATDLTPYLDKSAVLKEADLQPVNDSFRWDGTSSGQGPLYGIVKDWSQDASLWYNTALFDQAGIPYLSETEPITYDQLLEIAKKLTLKDGATTTVYGLGMEWAWGLYGPIATMIHQQGGELYNGDLTEIDLTSPAAVKAFTWFVDFANAGVGPTSLNPLADASDYSTFAAGRMAITQDGYWFGGNFAAPDSLQTARMAPAPVMGETRANPTFSGQGWWIPEKAKNKDLAWKLMEYFMAGPPAQARAESGWGLQSLTPLLTELPQETPLQQNAYAVAQNELQYAFALPDSPYITNEFLISTLDKYVVRAIKQELTIEAACAGATDEINKALAQGKEQIG</sequence>
<dbReference type="OrthoDB" id="2510110at2"/>
<protein>
    <submittedName>
        <fullName evidence="6">Extracellular solute-binding protein family 1</fullName>
    </submittedName>
</protein>
<evidence type="ECO:0000256" key="1">
    <source>
        <dbReference type="ARBA" id="ARBA00004196"/>
    </source>
</evidence>
<comment type="similarity">
    <text evidence="2">Belongs to the bacterial solute-binding protein 1 family.</text>
</comment>
<organism evidence="6 7">
    <name type="scientific">Kineococcus radiotolerans (strain ATCC BAA-149 / DSM 14245 / SRS30216)</name>
    <dbReference type="NCBI Taxonomy" id="266940"/>
    <lineage>
        <taxon>Bacteria</taxon>
        <taxon>Bacillati</taxon>
        <taxon>Actinomycetota</taxon>
        <taxon>Actinomycetes</taxon>
        <taxon>Kineosporiales</taxon>
        <taxon>Kineosporiaceae</taxon>
        <taxon>Kineococcus</taxon>
    </lineage>
</organism>
<keyword evidence="3" id="KW-0813">Transport</keyword>
<dbReference type="KEGG" id="kra:Krad_2545"/>
<dbReference type="STRING" id="266940.Krad_2545"/>
<keyword evidence="7" id="KW-1185">Reference proteome</keyword>
<dbReference type="PANTHER" id="PTHR43649:SF31">
    <property type="entry name" value="SN-GLYCEROL-3-PHOSPHATE-BINDING PERIPLASMIC PROTEIN UGPB"/>
    <property type="match status" value="1"/>
</dbReference>
<comment type="subcellular location">
    <subcellularLocation>
        <location evidence="1">Cell envelope</location>
    </subcellularLocation>
</comment>
<reference evidence="7" key="1">
    <citation type="journal article" date="2008" name="PLoS ONE">
        <title>Survival in nuclear waste, extreme resistance, and potential applications gleaned from the genome sequence of Kineococcus radiotolerans SRS30216.</title>
        <authorList>
            <person name="Bagwell C.E."/>
            <person name="Bhat S."/>
            <person name="Hawkins G.M."/>
            <person name="Smith B.W."/>
            <person name="Biswas T."/>
            <person name="Hoover T.R."/>
            <person name="Saunders E."/>
            <person name="Han C.S."/>
            <person name="Tsodikov O.V."/>
            <person name="Shimkets L.J."/>
        </authorList>
    </citation>
    <scope>NUCLEOTIDE SEQUENCE [LARGE SCALE GENOMIC DNA]</scope>
    <source>
        <strain evidence="7">ATCC BAA-149 / DSM 14245 / SRS30216</strain>
    </source>
</reference>
<dbReference type="CDD" id="cd13585">
    <property type="entry name" value="PBP2_TMBP_like"/>
    <property type="match status" value="1"/>
</dbReference>
<dbReference type="PANTHER" id="PTHR43649">
    <property type="entry name" value="ARABINOSE-BINDING PROTEIN-RELATED"/>
    <property type="match status" value="1"/>
</dbReference>
<gene>
    <name evidence="6" type="ordered locus">Krad_2545</name>
</gene>
<dbReference type="RefSeq" id="WP_012087754.1">
    <property type="nucleotide sequence ID" value="NC_009664.2"/>
</dbReference>
<dbReference type="InterPro" id="IPR006311">
    <property type="entry name" value="TAT_signal"/>
</dbReference>
<proteinExistence type="inferred from homology"/>
<dbReference type="AlphaFoldDB" id="A6WB31"/>
<dbReference type="Proteomes" id="UP000001116">
    <property type="component" value="Chromosome"/>
</dbReference>
<dbReference type="eggNOG" id="COG1653">
    <property type="taxonomic scope" value="Bacteria"/>
</dbReference>
<evidence type="ECO:0000313" key="6">
    <source>
        <dbReference type="EMBL" id="ABS04020.1"/>
    </source>
</evidence>